<evidence type="ECO:0000313" key="2">
    <source>
        <dbReference type="EMBL" id="CAA2101093.1"/>
    </source>
</evidence>
<dbReference type="RefSeq" id="WP_339088787.1">
    <property type="nucleotide sequence ID" value="NZ_LR743507.1"/>
</dbReference>
<organism evidence="2">
    <name type="scientific">Variovorax paradoxus</name>
    <dbReference type="NCBI Taxonomy" id="34073"/>
    <lineage>
        <taxon>Bacteria</taxon>
        <taxon>Pseudomonadati</taxon>
        <taxon>Pseudomonadota</taxon>
        <taxon>Betaproteobacteria</taxon>
        <taxon>Burkholderiales</taxon>
        <taxon>Comamonadaceae</taxon>
        <taxon>Variovorax</taxon>
    </lineage>
</organism>
<keyword evidence="1" id="KW-0812">Transmembrane</keyword>
<gene>
    <name evidence="2" type="ORF">VVAX_01072</name>
</gene>
<dbReference type="AlphaFoldDB" id="A0A679IZK4"/>
<evidence type="ECO:0008006" key="3">
    <source>
        <dbReference type="Google" id="ProtNLM"/>
    </source>
</evidence>
<accession>A0A679IZK4</accession>
<keyword evidence="1" id="KW-0472">Membrane</keyword>
<feature type="transmembrane region" description="Helical" evidence="1">
    <location>
        <begin position="27"/>
        <end position="46"/>
    </location>
</feature>
<keyword evidence="1" id="KW-1133">Transmembrane helix</keyword>
<proteinExistence type="predicted"/>
<name>A0A679IZK4_VARPD</name>
<dbReference type="EMBL" id="LR743507">
    <property type="protein sequence ID" value="CAA2101093.1"/>
    <property type="molecule type" value="Genomic_DNA"/>
</dbReference>
<evidence type="ECO:0000256" key="1">
    <source>
        <dbReference type="SAM" id="Phobius"/>
    </source>
</evidence>
<protein>
    <recommendedName>
        <fullName evidence="3">Pilus assembly protein</fullName>
    </recommendedName>
</protein>
<reference evidence="2" key="1">
    <citation type="submission" date="2019-12" db="EMBL/GenBank/DDBJ databases">
        <authorList>
            <person name="Cremers G."/>
        </authorList>
    </citation>
    <scope>NUCLEOTIDE SEQUENCE</scope>
    <source>
        <strain evidence="2">Vvax</strain>
    </source>
</reference>
<sequence>MQINRLTHLSRLVASQIKIRGQGMTEYLVILGLIAIAAIAVFSFFGQTMRNQVAGMAQEVGGKTGSAEVTKAQTAAGKASTNADVNMNMSTYTKGGADGAK</sequence>